<feature type="region of interest" description="Disordered" evidence="1">
    <location>
        <begin position="156"/>
        <end position="177"/>
    </location>
</feature>
<dbReference type="AlphaFoldDB" id="A0A7C9FDR4"/>
<feature type="compositionally biased region" description="Basic residues" evidence="1">
    <location>
        <begin position="158"/>
        <end position="169"/>
    </location>
</feature>
<name>A0A7C9FDR4_OPUST</name>
<accession>A0A7C9FDR4</accession>
<evidence type="ECO:0000313" key="2">
    <source>
        <dbReference type="EMBL" id="MBA4674844.1"/>
    </source>
</evidence>
<organism evidence="2">
    <name type="scientific">Opuntia streptacantha</name>
    <name type="common">Prickly pear cactus</name>
    <name type="synonym">Opuntia cardona</name>
    <dbReference type="NCBI Taxonomy" id="393608"/>
    <lineage>
        <taxon>Eukaryota</taxon>
        <taxon>Viridiplantae</taxon>
        <taxon>Streptophyta</taxon>
        <taxon>Embryophyta</taxon>
        <taxon>Tracheophyta</taxon>
        <taxon>Spermatophyta</taxon>
        <taxon>Magnoliopsida</taxon>
        <taxon>eudicotyledons</taxon>
        <taxon>Gunneridae</taxon>
        <taxon>Pentapetalae</taxon>
        <taxon>Caryophyllales</taxon>
        <taxon>Cactineae</taxon>
        <taxon>Cactaceae</taxon>
        <taxon>Opuntioideae</taxon>
        <taxon>Opuntia</taxon>
    </lineage>
</organism>
<sequence>MPSVVSFDRRVRKIFSLFSKLGKPTITLRSNRLIIASSRSNGLLVAARTRICSPGLVINPSQCAINSFFIFLIASCSPTLVLCPSILSTSSMKIIVGDTLAARVNNARTFFSSSPNHFEVIVDIETLMKLAPASWAIALANMVFPVPGGPNSRIPLHGFKRPPLKRSGLRRGSITSS</sequence>
<protein>
    <submittedName>
        <fullName evidence="2">Uncharacterized protein</fullName>
    </submittedName>
</protein>
<proteinExistence type="predicted"/>
<dbReference type="PANTHER" id="PTHR37449:SF1">
    <property type="entry name" value="OS02G0159950 PROTEIN"/>
    <property type="match status" value="1"/>
</dbReference>
<reference evidence="2" key="1">
    <citation type="journal article" date="2013" name="J. Plant Res.">
        <title>Effect of fungi and light on seed germination of three Opuntia species from semiarid lands of central Mexico.</title>
        <authorList>
            <person name="Delgado-Sanchez P."/>
            <person name="Jimenez-Bremont J.F."/>
            <person name="Guerrero-Gonzalez Mde L."/>
            <person name="Flores J."/>
        </authorList>
    </citation>
    <scope>NUCLEOTIDE SEQUENCE</scope>
    <source>
        <tissue evidence="2">Cladode</tissue>
    </source>
</reference>
<reference evidence="2" key="2">
    <citation type="submission" date="2020-07" db="EMBL/GenBank/DDBJ databases">
        <authorList>
            <person name="Vera ALvarez R."/>
            <person name="Arias-Moreno D.M."/>
            <person name="Jimenez-Jacinto V."/>
            <person name="Jimenez-Bremont J.F."/>
            <person name="Swaminathan K."/>
            <person name="Moose S.P."/>
            <person name="Guerrero-Gonzalez M.L."/>
            <person name="Marino-Ramirez L."/>
            <person name="Landsman D."/>
            <person name="Rodriguez-Kessler M."/>
            <person name="Delgado-Sanchez P."/>
        </authorList>
    </citation>
    <scope>NUCLEOTIDE SEQUENCE</scope>
    <source>
        <tissue evidence="2">Cladode</tissue>
    </source>
</reference>
<dbReference type="EMBL" id="GISG01264541">
    <property type="protein sequence ID" value="MBA4674844.1"/>
    <property type="molecule type" value="Transcribed_RNA"/>
</dbReference>
<dbReference type="PANTHER" id="PTHR37449">
    <property type="match status" value="1"/>
</dbReference>
<evidence type="ECO:0000256" key="1">
    <source>
        <dbReference type="SAM" id="MobiDB-lite"/>
    </source>
</evidence>